<evidence type="ECO:0000313" key="3">
    <source>
        <dbReference type="Proteomes" id="UP001206128"/>
    </source>
</evidence>
<evidence type="ECO:0000313" key="2">
    <source>
        <dbReference type="EMBL" id="MCP2166053.1"/>
    </source>
</evidence>
<feature type="compositionally biased region" description="Low complexity" evidence="1">
    <location>
        <begin position="69"/>
        <end position="81"/>
    </location>
</feature>
<dbReference type="EMBL" id="JAMTCK010000006">
    <property type="protein sequence ID" value="MCP2166053.1"/>
    <property type="molecule type" value="Genomic_DNA"/>
</dbReference>
<name>A0AAE3GE33_9PSEU</name>
<evidence type="ECO:0008006" key="4">
    <source>
        <dbReference type="Google" id="ProtNLM"/>
    </source>
</evidence>
<dbReference type="AlphaFoldDB" id="A0AAE3GE33"/>
<organism evidence="2 3">
    <name type="scientific">Goodfellowiella coeruleoviolacea</name>
    <dbReference type="NCBI Taxonomy" id="334858"/>
    <lineage>
        <taxon>Bacteria</taxon>
        <taxon>Bacillati</taxon>
        <taxon>Actinomycetota</taxon>
        <taxon>Actinomycetes</taxon>
        <taxon>Pseudonocardiales</taxon>
        <taxon>Pseudonocardiaceae</taxon>
        <taxon>Goodfellowiella</taxon>
    </lineage>
</organism>
<accession>A0AAE3GE33</accession>
<comment type="caution">
    <text evidence="2">The sequence shown here is derived from an EMBL/GenBank/DDBJ whole genome shotgun (WGS) entry which is preliminary data.</text>
</comment>
<feature type="region of interest" description="Disordered" evidence="1">
    <location>
        <begin position="56"/>
        <end position="81"/>
    </location>
</feature>
<sequence>MRQRWHDTDLALLAEVAGLFEARDPAPAQVVADATAALPLVAGQSDVDRFTLCADSAGDPDQAVEPGRDGSCPPDADSPADADAGCGGGLLLRGTRPTARILGFTLADVVRLDVWLGPAVRGRRAVLGLVGPVRPASAVVVRWPRGRLRAPVDEVGRFRLSGVPVGPVSFLLHQPGATAAATDWFVS</sequence>
<keyword evidence="3" id="KW-1185">Reference proteome</keyword>
<evidence type="ECO:0000256" key="1">
    <source>
        <dbReference type="SAM" id="MobiDB-lite"/>
    </source>
</evidence>
<gene>
    <name evidence="2" type="ORF">LX83_002912</name>
</gene>
<dbReference type="RefSeq" id="WP_253771537.1">
    <property type="nucleotide sequence ID" value="NZ_JAMTCK010000006.1"/>
</dbReference>
<dbReference type="Proteomes" id="UP001206128">
    <property type="component" value="Unassembled WGS sequence"/>
</dbReference>
<reference evidence="2" key="1">
    <citation type="submission" date="2022-06" db="EMBL/GenBank/DDBJ databases">
        <title>Genomic Encyclopedia of Archaeal and Bacterial Type Strains, Phase II (KMG-II): from individual species to whole genera.</title>
        <authorList>
            <person name="Goeker M."/>
        </authorList>
    </citation>
    <scope>NUCLEOTIDE SEQUENCE</scope>
    <source>
        <strain evidence="2">DSM 43935</strain>
    </source>
</reference>
<proteinExistence type="predicted"/>
<protein>
    <recommendedName>
        <fullName evidence="4">Carboxypeptidase regulatory-like domain-containing protein</fullName>
    </recommendedName>
</protein>